<feature type="transmembrane region" description="Helical" evidence="1">
    <location>
        <begin position="530"/>
        <end position="553"/>
    </location>
</feature>
<dbReference type="InterPro" id="IPR051218">
    <property type="entry name" value="Sec_MonoDiacylglyc_Lipase"/>
</dbReference>
<feature type="transmembrane region" description="Helical" evidence="1">
    <location>
        <begin position="407"/>
        <end position="425"/>
    </location>
</feature>
<feature type="transmembrane region" description="Helical" evidence="1">
    <location>
        <begin position="343"/>
        <end position="364"/>
    </location>
</feature>
<dbReference type="PANTHER" id="PTHR45856:SF11">
    <property type="entry name" value="FUNGAL LIPASE-LIKE DOMAIN-CONTAINING PROTEIN"/>
    <property type="match status" value="1"/>
</dbReference>
<feature type="domain" description="Fungal lipase-type" evidence="2">
    <location>
        <begin position="706"/>
        <end position="861"/>
    </location>
</feature>
<keyword evidence="1" id="KW-0812">Transmembrane</keyword>
<dbReference type="AlphaFoldDB" id="A0A6A3P911"/>
<dbReference type="InterPro" id="IPR029058">
    <property type="entry name" value="AB_hydrolase_fold"/>
</dbReference>
<keyword evidence="1" id="KW-0472">Membrane</keyword>
<feature type="transmembrane region" description="Helical" evidence="1">
    <location>
        <begin position="446"/>
        <end position="465"/>
    </location>
</feature>
<feature type="transmembrane region" description="Helical" evidence="1">
    <location>
        <begin position="376"/>
        <end position="395"/>
    </location>
</feature>
<protein>
    <recommendedName>
        <fullName evidence="2">Fungal lipase-type domain-containing protein</fullName>
    </recommendedName>
</protein>
<proteinExistence type="predicted"/>
<dbReference type="Gene3D" id="3.40.50.1820">
    <property type="entry name" value="alpha/beta hydrolase"/>
    <property type="match status" value="1"/>
</dbReference>
<feature type="transmembrane region" description="Helical" evidence="1">
    <location>
        <begin position="94"/>
        <end position="115"/>
    </location>
</feature>
<gene>
    <name evidence="3" type="ORF">PR001_g2648</name>
</gene>
<name>A0A6A3P911_9STRA</name>
<dbReference type="SUPFAM" id="SSF53474">
    <property type="entry name" value="alpha/beta-Hydrolases"/>
    <property type="match status" value="1"/>
</dbReference>
<dbReference type="InterPro" id="IPR002921">
    <property type="entry name" value="Fungal_lipase-type"/>
</dbReference>
<evidence type="ECO:0000256" key="1">
    <source>
        <dbReference type="SAM" id="Phobius"/>
    </source>
</evidence>
<dbReference type="Pfam" id="PF01764">
    <property type="entry name" value="Lipase_3"/>
    <property type="match status" value="1"/>
</dbReference>
<dbReference type="CDD" id="cd00519">
    <property type="entry name" value="Lipase_3"/>
    <property type="match status" value="1"/>
</dbReference>
<keyword evidence="1" id="KW-1133">Transmembrane helix</keyword>
<sequence>MRPSDRQRGAAGASLGGGDAEEDRVYRPLLFQSTGYASSELFRDSYEMHSRLPNASSTAPLLGVETNATVSTQNQKPRHLFEPQIRLETLSSRAATAVLWVTYLAFLLAMALPYLQSKGYLETAVELPGGLCKPDQVRREPCIEVDATRNIAQWAAYVTNVSRYAGSVEIKLDVREQVNTSTSEALLSSLVESNTYQELERVGTAWKMDRDATRVKSILDDEGSEVSEIEDGEVDQEAGYVLTYDARLYGIDHDVTPVAKDLVMDEHNRSVWVECHTGEPCEIVRLLEITQDVDRLGRSGYDAYFAILTFRGMYPNVFGKDVVYQFAYTKPAIHVGEVVVRGVMVLSSILALPCWFISVLNFHGGSWSQVLSVQKWLLGVGVVLLLWQNPVYAVSEMYTSVSMRTRFVSITCQSLAEAFFYVFWLSLMDQHSGDFSSRRCAFAPKLMFGLLLFAVDTGTTVLQMSKLFFGAEAASSAHDFHHEELYVLLGFIRTGLILAWLVWIMTVGARSGRHLKALPYMATRFKQLSYRFLVLETLLIFVYVFVLSAVQIFYLTKTWYFAGYDAFIQDAVHTFAKMHTGHPSLGKFLFLSVYVYLVMFVHLPPLAGDSTGLLASTAFTVDEKPRVDSYGFLTPESNLFCVETSGWLLELAYQAYFDPPGCPSPSGYGELTLERYGFELITHLRSNLTDTHAVVAWSQEDHRRLVISFRGTTSKENWRSNLRADQHVLWIKSRGLRWRRTCLEKVEDVAAKIPLLNMALPRVHRGFWIAYESIRDQLKEVTRLILDENPGVSVYITGHSMGGALAVLAAYDLAVNFSIKVNMYNFGGPRVGNPSFRQHYDRCVPTSYRVVMDGDIVPGWPKFWGLYQHVGTEISLDVAGNLIVDPSFVERHLHSSSRRKTTMHGTNVYRVSIAKCLENLTAS</sequence>
<evidence type="ECO:0000313" key="3">
    <source>
        <dbReference type="EMBL" id="KAE9050143.1"/>
    </source>
</evidence>
<reference evidence="3 4" key="1">
    <citation type="submission" date="2018-09" db="EMBL/GenBank/DDBJ databases">
        <title>Genomic investigation of the strawberry pathogen Phytophthora fragariae indicates pathogenicity is determined by transcriptional variation in three key races.</title>
        <authorList>
            <person name="Adams T.M."/>
            <person name="Armitage A.D."/>
            <person name="Sobczyk M.K."/>
            <person name="Bates H.J."/>
            <person name="Dunwell J.M."/>
            <person name="Nellist C.F."/>
            <person name="Harrison R.J."/>
        </authorList>
    </citation>
    <scope>NUCLEOTIDE SEQUENCE [LARGE SCALE GENOMIC DNA]</scope>
    <source>
        <strain evidence="3 4">SCRP249</strain>
    </source>
</reference>
<comment type="caution">
    <text evidence="3">The sequence shown here is derived from an EMBL/GenBank/DDBJ whole genome shotgun (WGS) entry which is preliminary data.</text>
</comment>
<dbReference type="Proteomes" id="UP000429607">
    <property type="component" value="Unassembled WGS sequence"/>
</dbReference>
<feature type="transmembrane region" description="Helical" evidence="1">
    <location>
        <begin position="485"/>
        <end position="509"/>
    </location>
</feature>
<evidence type="ECO:0000259" key="2">
    <source>
        <dbReference type="Pfam" id="PF01764"/>
    </source>
</evidence>
<organism evidence="3 4">
    <name type="scientific">Phytophthora rubi</name>
    <dbReference type="NCBI Taxonomy" id="129364"/>
    <lineage>
        <taxon>Eukaryota</taxon>
        <taxon>Sar</taxon>
        <taxon>Stramenopiles</taxon>
        <taxon>Oomycota</taxon>
        <taxon>Peronosporomycetes</taxon>
        <taxon>Peronosporales</taxon>
        <taxon>Peronosporaceae</taxon>
        <taxon>Phytophthora</taxon>
    </lineage>
</organism>
<evidence type="ECO:0000313" key="4">
    <source>
        <dbReference type="Proteomes" id="UP000429607"/>
    </source>
</evidence>
<dbReference type="PANTHER" id="PTHR45856">
    <property type="entry name" value="ALPHA/BETA-HYDROLASES SUPERFAMILY PROTEIN"/>
    <property type="match status" value="1"/>
</dbReference>
<accession>A0A6A3P911</accession>
<dbReference type="GO" id="GO:0006629">
    <property type="term" value="P:lipid metabolic process"/>
    <property type="evidence" value="ECO:0007669"/>
    <property type="project" value="InterPro"/>
</dbReference>
<dbReference type="EMBL" id="QXFV01000092">
    <property type="protein sequence ID" value="KAE9050143.1"/>
    <property type="molecule type" value="Genomic_DNA"/>
</dbReference>